<feature type="chain" id="PRO_5032324238" evidence="8">
    <location>
        <begin position="35"/>
        <end position="447"/>
    </location>
</feature>
<evidence type="ECO:0000256" key="4">
    <source>
        <dbReference type="ARBA" id="ARBA00022960"/>
    </source>
</evidence>
<gene>
    <name evidence="10" type="ORF">FHT02_002595</name>
</gene>
<evidence type="ECO:0000256" key="2">
    <source>
        <dbReference type="ARBA" id="ARBA00005992"/>
    </source>
</evidence>
<dbReference type="PANTHER" id="PTHR41533">
    <property type="entry name" value="L,D-TRANSPEPTIDASE HI_1667-RELATED"/>
    <property type="match status" value="1"/>
</dbReference>
<dbReference type="InterPro" id="IPR038063">
    <property type="entry name" value="Transpep_catalytic_dom"/>
</dbReference>
<proteinExistence type="inferred from homology"/>
<dbReference type="InterPro" id="IPR052905">
    <property type="entry name" value="LD-transpeptidase_YkuD-like"/>
</dbReference>
<dbReference type="Gene3D" id="2.40.440.10">
    <property type="entry name" value="L,D-transpeptidase catalytic domain-like"/>
    <property type="match status" value="1"/>
</dbReference>
<dbReference type="PANTHER" id="PTHR41533:SF2">
    <property type="entry name" value="BLR7131 PROTEIN"/>
    <property type="match status" value="1"/>
</dbReference>
<dbReference type="AlphaFoldDB" id="A0A840YQM5"/>
<accession>A0A840YQM5</accession>
<dbReference type="RefSeq" id="WP_184088119.1">
    <property type="nucleotide sequence ID" value="NZ_JACIJF010000007.1"/>
</dbReference>
<keyword evidence="8" id="KW-0732">Signal</keyword>
<evidence type="ECO:0000256" key="1">
    <source>
        <dbReference type="ARBA" id="ARBA00004752"/>
    </source>
</evidence>
<evidence type="ECO:0000256" key="5">
    <source>
        <dbReference type="ARBA" id="ARBA00022984"/>
    </source>
</evidence>
<organism evidence="10 11">
    <name type="scientific">Sphingomonas xinjiangensis</name>
    <dbReference type="NCBI Taxonomy" id="643568"/>
    <lineage>
        <taxon>Bacteria</taxon>
        <taxon>Pseudomonadati</taxon>
        <taxon>Pseudomonadota</taxon>
        <taxon>Alphaproteobacteria</taxon>
        <taxon>Sphingomonadales</taxon>
        <taxon>Sphingomonadaceae</taxon>
        <taxon>Sphingomonas</taxon>
    </lineage>
</organism>
<name>A0A840YQM5_9SPHN</name>
<keyword evidence="3" id="KW-0808">Transferase</keyword>
<evidence type="ECO:0000256" key="7">
    <source>
        <dbReference type="PROSITE-ProRule" id="PRU01373"/>
    </source>
</evidence>
<feature type="active site" description="Proton donor/acceptor" evidence="7">
    <location>
        <position position="360"/>
    </location>
</feature>
<evidence type="ECO:0000313" key="10">
    <source>
        <dbReference type="EMBL" id="MBB5711351.1"/>
    </source>
</evidence>
<dbReference type="CDD" id="cd16913">
    <property type="entry name" value="YkuD_like"/>
    <property type="match status" value="1"/>
</dbReference>
<evidence type="ECO:0000256" key="8">
    <source>
        <dbReference type="SAM" id="SignalP"/>
    </source>
</evidence>
<dbReference type="InterPro" id="IPR005490">
    <property type="entry name" value="LD_TPept_cat_dom"/>
</dbReference>
<dbReference type="GO" id="GO:0004180">
    <property type="term" value="F:carboxypeptidase activity"/>
    <property type="evidence" value="ECO:0007669"/>
    <property type="project" value="UniProtKB-ARBA"/>
</dbReference>
<keyword evidence="11" id="KW-1185">Reference proteome</keyword>
<dbReference type="Pfam" id="PF03734">
    <property type="entry name" value="YkuD"/>
    <property type="match status" value="1"/>
</dbReference>
<protein>
    <submittedName>
        <fullName evidence="10">Murein L,D-transpeptidase YcbB/YkuD</fullName>
    </submittedName>
</protein>
<dbReference type="GO" id="GO:0016740">
    <property type="term" value="F:transferase activity"/>
    <property type="evidence" value="ECO:0007669"/>
    <property type="project" value="UniProtKB-KW"/>
</dbReference>
<keyword evidence="6 7" id="KW-0961">Cell wall biogenesis/degradation</keyword>
<reference evidence="10 11" key="1">
    <citation type="submission" date="2020-08" db="EMBL/GenBank/DDBJ databases">
        <title>Genomic Encyclopedia of Type Strains, Phase IV (KMG-IV): sequencing the most valuable type-strain genomes for metagenomic binning, comparative biology and taxonomic classification.</title>
        <authorList>
            <person name="Goeker M."/>
        </authorList>
    </citation>
    <scope>NUCLEOTIDE SEQUENCE [LARGE SCALE GENOMIC DNA]</scope>
    <source>
        <strain evidence="10 11">DSM 26736</strain>
    </source>
</reference>
<evidence type="ECO:0000256" key="6">
    <source>
        <dbReference type="ARBA" id="ARBA00023316"/>
    </source>
</evidence>
<feature type="active site" description="Nucleophile" evidence="7">
    <location>
        <position position="379"/>
    </location>
</feature>
<dbReference type="GO" id="GO:0008360">
    <property type="term" value="P:regulation of cell shape"/>
    <property type="evidence" value="ECO:0007669"/>
    <property type="project" value="UniProtKB-UniRule"/>
</dbReference>
<sequence>MTNPNFARARFPRVRAPLLALVLAVALPMAPAAAQTSPALIDALEGADASSREIRAFYRARAFEPLWIRDDMVGPEAATLLTLIETAELDGLDPDTYRPRTIAKSLDRAMDGSPRDLAKAEMLLSRAFVALARDMLRPRDIGMLYNDAELAPRRVEADALLAQAATAPSLRQHLESIGWMNPVYARLRNAAAAEYNGDSPEADLRLVRLNLDRARALPANLGKRYVLVDAAAARLWMYEDGRVAGTMKVVVGRPDQQTPMMAALIRYASVNPYWNVPPDLVAERIAPNVLQEGVPYLKAKGYQVLSDWSDYAKVVPADQVDWNAAASNVVQLRVRQLPGPANAMGRVKFMFPNKLGIYLHDTPQKTLLKEEARMFSAGCVRLEDAPRLARWLFGKPVPMGTGKPERRVDLSDPVPVYITYLTTGVEGGRLVLRDDVYNRDEVQLASR</sequence>
<dbReference type="EMBL" id="JACIJF010000007">
    <property type="protein sequence ID" value="MBB5711351.1"/>
    <property type="molecule type" value="Genomic_DNA"/>
</dbReference>
<evidence type="ECO:0000256" key="3">
    <source>
        <dbReference type="ARBA" id="ARBA00022679"/>
    </source>
</evidence>
<evidence type="ECO:0000313" key="11">
    <source>
        <dbReference type="Proteomes" id="UP000527143"/>
    </source>
</evidence>
<keyword evidence="5 7" id="KW-0573">Peptidoglycan synthesis</keyword>
<dbReference type="Proteomes" id="UP000527143">
    <property type="component" value="Unassembled WGS sequence"/>
</dbReference>
<dbReference type="PROSITE" id="PS52029">
    <property type="entry name" value="LD_TPASE"/>
    <property type="match status" value="1"/>
</dbReference>
<dbReference type="SUPFAM" id="SSF141523">
    <property type="entry name" value="L,D-transpeptidase catalytic domain-like"/>
    <property type="match status" value="1"/>
</dbReference>
<evidence type="ECO:0000259" key="9">
    <source>
        <dbReference type="PROSITE" id="PS52029"/>
    </source>
</evidence>
<comment type="caution">
    <text evidence="10">The sequence shown here is derived from an EMBL/GenBank/DDBJ whole genome shotgun (WGS) entry which is preliminary data.</text>
</comment>
<dbReference type="GO" id="GO:0009252">
    <property type="term" value="P:peptidoglycan biosynthetic process"/>
    <property type="evidence" value="ECO:0007669"/>
    <property type="project" value="UniProtKB-UniPathway"/>
</dbReference>
<dbReference type="Pfam" id="PF20142">
    <property type="entry name" value="Scaffold"/>
    <property type="match status" value="1"/>
</dbReference>
<feature type="domain" description="L,D-TPase catalytic" evidence="9">
    <location>
        <begin position="224"/>
        <end position="417"/>
    </location>
</feature>
<keyword evidence="4 7" id="KW-0133">Cell shape</keyword>
<dbReference type="InterPro" id="IPR045380">
    <property type="entry name" value="LD_TPept_scaffold_dom"/>
</dbReference>
<comment type="similarity">
    <text evidence="2">Belongs to the YkuD family.</text>
</comment>
<comment type="pathway">
    <text evidence="1 7">Cell wall biogenesis; peptidoglycan biosynthesis.</text>
</comment>
<dbReference type="UniPathway" id="UPA00219"/>
<dbReference type="GO" id="GO:0071555">
    <property type="term" value="P:cell wall organization"/>
    <property type="evidence" value="ECO:0007669"/>
    <property type="project" value="UniProtKB-UniRule"/>
</dbReference>
<feature type="signal peptide" evidence="8">
    <location>
        <begin position="1"/>
        <end position="34"/>
    </location>
</feature>